<keyword evidence="4" id="KW-1185">Reference proteome</keyword>
<dbReference type="Proteomes" id="UP001151532">
    <property type="component" value="Chromosome 16"/>
</dbReference>
<feature type="region of interest" description="Disordered" evidence="1">
    <location>
        <begin position="30"/>
        <end position="174"/>
    </location>
</feature>
<dbReference type="GO" id="GO:0016616">
    <property type="term" value="F:oxidoreductase activity, acting on the CH-OH group of donors, NAD or NADP as acceptor"/>
    <property type="evidence" value="ECO:0007669"/>
    <property type="project" value="InterPro"/>
</dbReference>
<protein>
    <recommendedName>
        <fullName evidence="2">Lactate/malate dehydrogenase C-terminal domain-containing protein</fullName>
    </recommendedName>
</protein>
<comment type="caution">
    <text evidence="3">The sequence shown here is derived from an EMBL/GenBank/DDBJ whole genome shotgun (WGS) entry which is preliminary data.</text>
</comment>
<reference evidence="3" key="1">
    <citation type="submission" date="2022-11" db="EMBL/GenBank/DDBJ databases">
        <authorList>
            <person name="Hyden B.L."/>
            <person name="Feng K."/>
            <person name="Yates T."/>
            <person name="Jawdy S."/>
            <person name="Smart L.B."/>
            <person name="Muchero W."/>
        </authorList>
    </citation>
    <scope>NUCLEOTIDE SEQUENCE</scope>
    <source>
        <tissue evidence="3">Shoot tip</tissue>
    </source>
</reference>
<dbReference type="EMBL" id="JAPFFK010000007">
    <property type="protein sequence ID" value="KAJ6754898.1"/>
    <property type="molecule type" value="Genomic_DNA"/>
</dbReference>
<feature type="compositionally biased region" description="Pro residues" evidence="1">
    <location>
        <begin position="39"/>
        <end position="54"/>
    </location>
</feature>
<reference evidence="3" key="2">
    <citation type="journal article" date="2023" name="Int. J. Mol. Sci.">
        <title>De Novo Assembly and Annotation of 11 Diverse Shrub Willow (Salix) Genomes Reveals Novel Gene Organization in Sex-Linked Regions.</title>
        <authorList>
            <person name="Hyden B."/>
            <person name="Feng K."/>
            <person name="Yates T.B."/>
            <person name="Jawdy S."/>
            <person name="Cereghino C."/>
            <person name="Smart L.B."/>
            <person name="Muchero W."/>
        </authorList>
    </citation>
    <scope>NUCLEOTIDE SEQUENCE</scope>
    <source>
        <tissue evidence="3">Shoot tip</tissue>
    </source>
</reference>
<feature type="compositionally biased region" description="Basic and acidic residues" evidence="1">
    <location>
        <begin position="159"/>
        <end position="174"/>
    </location>
</feature>
<dbReference type="PANTHER" id="PTHR36746:SF3">
    <property type="entry name" value="DUF4005 DOMAIN-CONTAINING PROTEIN"/>
    <property type="match status" value="1"/>
</dbReference>
<evidence type="ECO:0000256" key="1">
    <source>
        <dbReference type="SAM" id="MobiDB-lite"/>
    </source>
</evidence>
<evidence type="ECO:0000259" key="2">
    <source>
        <dbReference type="Pfam" id="PF02866"/>
    </source>
</evidence>
<feature type="compositionally biased region" description="Polar residues" evidence="1">
    <location>
        <begin position="141"/>
        <end position="153"/>
    </location>
</feature>
<accession>A0A9Q0VWB7</accession>
<dbReference type="Gene3D" id="3.90.110.10">
    <property type="entry name" value="Lactate dehydrogenase/glycoside hydrolase, family 4, C-terminal"/>
    <property type="match status" value="1"/>
</dbReference>
<evidence type="ECO:0000313" key="4">
    <source>
        <dbReference type="Proteomes" id="UP001151532"/>
    </source>
</evidence>
<evidence type="ECO:0000313" key="3">
    <source>
        <dbReference type="EMBL" id="KAJ6754898.1"/>
    </source>
</evidence>
<name>A0A9Q0VWB7_SALPP</name>
<dbReference type="OrthoDB" id="1588050at2759"/>
<feature type="domain" description="Lactate/malate dehydrogenase C-terminal" evidence="2">
    <location>
        <begin position="227"/>
        <end position="282"/>
    </location>
</feature>
<gene>
    <name evidence="3" type="ORF">OIU79_027502</name>
</gene>
<dbReference type="AlphaFoldDB" id="A0A9Q0VWB7"/>
<organism evidence="3 4">
    <name type="scientific">Salix purpurea</name>
    <name type="common">Purple osier willow</name>
    <dbReference type="NCBI Taxonomy" id="77065"/>
    <lineage>
        <taxon>Eukaryota</taxon>
        <taxon>Viridiplantae</taxon>
        <taxon>Streptophyta</taxon>
        <taxon>Embryophyta</taxon>
        <taxon>Tracheophyta</taxon>
        <taxon>Spermatophyta</taxon>
        <taxon>Magnoliopsida</taxon>
        <taxon>eudicotyledons</taxon>
        <taxon>Gunneridae</taxon>
        <taxon>Pentapetalae</taxon>
        <taxon>rosids</taxon>
        <taxon>fabids</taxon>
        <taxon>Malpighiales</taxon>
        <taxon>Salicaceae</taxon>
        <taxon>Saliceae</taxon>
        <taxon>Salix</taxon>
    </lineage>
</organism>
<dbReference type="SUPFAM" id="SSF56327">
    <property type="entry name" value="LDH C-terminal domain-like"/>
    <property type="match status" value="1"/>
</dbReference>
<dbReference type="InterPro" id="IPR022383">
    <property type="entry name" value="Lactate/malate_DH_C"/>
</dbReference>
<feature type="compositionally biased region" description="Basic and acidic residues" evidence="1">
    <location>
        <begin position="75"/>
        <end position="86"/>
    </location>
</feature>
<dbReference type="Pfam" id="PF02866">
    <property type="entry name" value="Ldh_1_C"/>
    <property type="match status" value="1"/>
</dbReference>
<dbReference type="InterPro" id="IPR015955">
    <property type="entry name" value="Lactate_DH/Glyco_Ohase_4_C"/>
</dbReference>
<sequence length="360" mass="38895">MEGNSSSSCPKDMCEKIYKAVTVSPAFQAIRRISSRPQDPSPARPSPDSSQPPPRSKKIIDIQSQTYSPQKHRKSAEGAKSHDTLRNRGAAEMVPVNFDFSSQGVPANGKSKLPTTPLPSIPKNTQVASSMEPEAKPSSMAVLQSPSQGNRANSPKVESPQHKKLEEGNSKPGKHIEDRFTEYINRTKLKIKRTLSNAGHEKEHASSGEDKFTDYINRAKVKLRSTSSIGVVGGHAGVTILPLLSQSSFTPEEIEFLTRRTQDGGTEVAGVRALTGSATWSMLANPSPTSITKVNYKIPNLVDSSSQNKDKGYAMAYAAVKFADAGAVECASVAFLYNNGAYTVNELAESIQKGVSFIRK</sequence>
<proteinExistence type="predicted"/>
<dbReference type="PANTHER" id="PTHR36746">
    <property type="entry name" value="BNAC04G51760D PROTEIN"/>
    <property type="match status" value="1"/>
</dbReference>